<feature type="transmembrane region" description="Helical" evidence="2">
    <location>
        <begin position="314"/>
        <end position="333"/>
    </location>
</feature>
<dbReference type="RefSeq" id="WP_146565666.1">
    <property type="nucleotide sequence ID" value="NZ_SIHJ01000001.1"/>
</dbReference>
<keyword evidence="5" id="KW-1185">Reference proteome</keyword>
<keyword evidence="2" id="KW-0472">Membrane</keyword>
<evidence type="ECO:0000256" key="2">
    <source>
        <dbReference type="SAM" id="Phobius"/>
    </source>
</evidence>
<organism evidence="4 5">
    <name type="scientific">Posidoniimonas corsicana</name>
    <dbReference type="NCBI Taxonomy" id="1938618"/>
    <lineage>
        <taxon>Bacteria</taxon>
        <taxon>Pseudomonadati</taxon>
        <taxon>Planctomycetota</taxon>
        <taxon>Planctomycetia</taxon>
        <taxon>Pirellulales</taxon>
        <taxon>Lacipirellulaceae</taxon>
        <taxon>Posidoniimonas</taxon>
    </lineage>
</organism>
<dbReference type="PROSITE" id="PS50297">
    <property type="entry name" value="ANK_REP_REGION"/>
    <property type="match status" value="2"/>
</dbReference>
<feature type="repeat" description="ANK" evidence="1">
    <location>
        <begin position="171"/>
        <end position="203"/>
    </location>
</feature>
<dbReference type="PROSITE" id="PS50088">
    <property type="entry name" value="ANK_REPEAT"/>
    <property type="match status" value="2"/>
</dbReference>
<dbReference type="SUPFAM" id="SSF48403">
    <property type="entry name" value="Ankyrin repeat"/>
    <property type="match status" value="1"/>
</dbReference>
<dbReference type="Pfam" id="PF01757">
    <property type="entry name" value="Acyl_transf_3"/>
    <property type="match status" value="2"/>
</dbReference>
<dbReference type="OrthoDB" id="7375713at2"/>
<feature type="transmembrane region" description="Helical" evidence="2">
    <location>
        <begin position="415"/>
        <end position="441"/>
    </location>
</feature>
<dbReference type="GO" id="GO:0016747">
    <property type="term" value="F:acyltransferase activity, transferring groups other than amino-acyl groups"/>
    <property type="evidence" value="ECO:0007669"/>
    <property type="project" value="InterPro"/>
</dbReference>
<evidence type="ECO:0000313" key="4">
    <source>
        <dbReference type="EMBL" id="TWT38263.1"/>
    </source>
</evidence>
<dbReference type="EC" id="2.1.-.-" evidence="4"/>
<sequence>MAQPLPDRPARRHDLDALRAVAMLLGIVLHVILSFAPQTAAAWPVTDVSANGVYDLLMAAIHGFRMPLFFLLSGFFTAMLWRSRGLKALLTHRARRIGLPLFVGMFTIVPATWAAFIFVAIAGELAAKPDDSSAPPTQAEQFWEAVNGGQLEPVRAYVDSGADLNLRHPGSGATPLGSAIALGHDELVAYLLESGADPDFGSRDQDTPLHVAAFFGRDECCRLLLAHDANPTATNRLGSTPLDNARVDWVTTRFFSELIGIEVSRTQVEEGRAALIPMLEQAAGADGAPPPPASNALISGLYFMLVYFPVFHHLWFLWYLCWLIPAFAVYAWLADRFAWRGPPAAALLSPLRWLWLVPATLVPQWMMGELETLYGPDTSTGLIPAPHILLYYALFFFVGAWYYDAHDGAGRLTRGWRWTLPVALLVVFPLGYEVTLGPWGLRDAWLDPAWFHPLASLLQVLYVWLMVFGSMGLFAAVYSDESRVMRYLSDSSYWLYLAHLPVVIIGQYLIAGWVFPSLGKIGLLLGVVSALLLLSYDWLVRYTWIGRMLNGPRTRPRRSEQPVAVDAA</sequence>
<dbReference type="SMART" id="SM00248">
    <property type="entry name" value="ANK"/>
    <property type="match status" value="2"/>
</dbReference>
<evidence type="ECO:0000259" key="3">
    <source>
        <dbReference type="Pfam" id="PF01757"/>
    </source>
</evidence>
<feature type="transmembrane region" description="Helical" evidence="2">
    <location>
        <begin position="17"/>
        <end position="36"/>
    </location>
</feature>
<dbReference type="PANTHER" id="PTHR36927">
    <property type="entry name" value="BLR4337 PROTEIN"/>
    <property type="match status" value="1"/>
</dbReference>
<dbReference type="EMBL" id="SIHJ01000001">
    <property type="protein sequence ID" value="TWT38263.1"/>
    <property type="molecule type" value="Genomic_DNA"/>
</dbReference>
<name>A0A5C5VJU3_9BACT</name>
<dbReference type="InterPro" id="IPR036770">
    <property type="entry name" value="Ankyrin_rpt-contain_sf"/>
</dbReference>
<dbReference type="Proteomes" id="UP000316714">
    <property type="component" value="Unassembled WGS sequence"/>
</dbReference>
<keyword evidence="1" id="KW-0040">ANK repeat</keyword>
<dbReference type="PANTHER" id="PTHR36927:SF1">
    <property type="entry name" value="MDO-LIKE PROTEIN"/>
    <property type="match status" value="1"/>
</dbReference>
<dbReference type="Gene3D" id="1.25.40.20">
    <property type="entry name" value="Ankyrin repeat-containing domain"/>
    <property type="match status" value="1"/>
</dbReference>
<evidence type="ECO:0000313" key="5">
    <source>
        <dbReference type="Proteomes" id="UP000316714"/>
    </source>
</evidence>
<feature type="transmembrane region" description="Helical" evidence="2">
    <location>
        <begin position="461"/>
        <end position="481"/>
    </location>
</feature>
<dbReference type="InterPro" id="IPR002110">
    <property type="entry name" value="Ankyrin_rpt"/>
</dbReference>
<feature type="transmembrane region" description="Helical" evidence="2">
    <location>
        <begin position="56"/>
        <end position="81"/>
    </location>
</feature>
<evidence type="ECO:0000256" key="1">
    <source>
        <dbReference type="PROSITE-ProRule" id="PRU00023"/>
    </source>
</evidence>
<feature type="transmembrane region" description="Helical" evidence="2">
    <location>
        <begin position="493"/>
        <end position="515"/>
    </location>
</feature>
<keyword evidence="2" id="KW-0812">Transmembrane</keyword>
<protein>
    <submittedName>
        <fullName evidence="4">Glucans biosynthesis protein C</fullName>
        <ecNumber evidence="4">2.1.-.-</ecNumber>
    </submittedName>
</protein>
<feature type="domain" description="Acyltransferase 3" evidence="3">
    <location>
        <begin position="298"/>
        <end position="533"/>
    </location>
</feature>
<proteinExistence type="predicted"/>
<dbReference type="Pfam" id="PF12796">
    <property type="entry name" value="Ank_2"/>
    <property type="match status" value="1"/>
</dbReference>
<feature type="domain" description="Acyltransferase 3" evidence="3">
    <location>
        <begin position="13"/>
        <end position="115"/>
    </location>
</feature>
<accession>A0A5C5VJU3</accession>
<feature type="repeat" description="ANK" evidence="1">
    <location>
        <begin position="204"/>
        <end position="236"/>
    </location>
</feature>
<feature type="transmembrane region" description="Helical" evidence="2">
    <location>
        <begin position="385"/>
        <end position="403"/>
    </location>
</feature>
<keyword evidence="4" id="KW-0808">Transferase</keyword>
<comment type="caution">
    <text evidence="4">The sequence shown here is derived from an EMBL/GenBank/DDBJ whole genome shotgun (WGS) entry which is preliminary data.</text>
</comment>
<reference evidence="4 5" key="1">
    <citation type="submission" date="2019-02" db="EMBL/GenBank/DDBJ databases">
        <title>Deep-cultivation of Planctomycetes and their phenomic and genomic characterization uncovers novel biology.</title>
        <authorList>
            <person name="Wiegand S."/>
            <person name="Jogler M."/>
            <person name="Boedeker C."/>
            <person name="Pinto D."/>
            <person name="Vollmers J."/>
            <person name="Rivas-Marin E."/>
            <person name="Kohn T."/>
            <person name="Peeters S.H."/>
            <person name="Heuer A."/>
            <person name="Rast P."/>
            <person name="Oberbeckmann S."/>
            <person name="Bunk B."/>
            <person name="Jeske O."/>
            <person name="Meyerdierks A."/>
            <person name="Storesund J.E."/>
            <person name="Kallscheuer N."/>
            <person name="Luecker S."/>
            <person name="Lage O.M."/>
            <person name="Pohl T."/>
            <person name="Merkel B.J."/>
            <person name="Hornburger P."/>
            <person name="Mueller R.-W."/>
            <person name="Bruemmer F."/>
            <person name="Labrenz M."/>
            <person name="Spormann A.M."/>
            <person name="Op Den Camp H."/>
            <person name="Overmann J."/>
            <person name="Amann R."/>
            <person name="Jetten M.S.M."/>
            <person name="Mascher T."/>
            <person name="Medema M.H."/>
            <person name="Devos D.P."/>
            <person name="Kaster A.-K."/>
            <person name="Ovreas L."/>
            <person name="Rohde M."/>
            <person name="Galperin M.Y."/>
            <person name="Jogler C."/>
        </authorList>
    </citation>
    <scope>NUCLEOTIDE SEQUENCE [LARGE SCALE GENOMIC DNA]</scope>
    <source>
        <strain evidence="4 5">KOR34</strain>
    </source>
</reference>
<dbReference type="AlphaFoldDB" id="A0A5C5VJU3"/>
<gene>
    <name evidence="4" type="primary">mdoC</name>
    <name evidence="4" type="ORF">KOR34_32320</name>
</gene>
<feature type="transmembrane region" description="Helical" evidence="2">
    <location>
        <begin position="345"/>
        <end position="365"/>
    </location>
</feature>
<dbReference type="InterPro" id="IPR002656">
    <property type="entry name" value="Acyl_transf_3_dom"/>
</dbReference>
<keyword evidence="2" id="KW-1133">Transmembrane helix</keyword>
<feature type="transmembrane region" description="Helical" evidence="2">
    <location>
        <begin position="101"/>
        <end position="123"/>
    </location>
</feature>
<dbReference type="InterPro" id="IPR050623">
    <property type="entry name" value="Glucan_succinyl_AcylTrfase"/>
</dbReference>
<feature type="transmembrane region" description="Helical" evidence="2">
    <location>
        <begin position="521"/>
        <end position="540"/>
    </location>
</feature>